<dbReference type="FunFam" id="1.10.246.90:FF:000004">
    <property type="entry name" value="Nucleolar protein 58"/>
    <property type="match status" value="1"/>
</dbReference>
<dbReference type="PROSITE" id="PS51358">
    <property type="entry name" value="NOP"/>
    <property type="match status" value="1"/>
</dbReference>
<evidence type="ECO:0000256" key="5">
    <source>
        <dbReference type="ARBA" id="ARBA00023242"/>
    </source>
</evidence>
<comment type="subcellular location">
    <subcellularLocation>
        <location evidence="1">Nucleus</location>
        <location evidence="1">Nucleolus</location>
    </subcellularLocation>
</comment>
<evidence type="ECO:0000256" key="1">
    <source>
        <dbReference type="ARBA" id="ARBA00004604"/>
    </source>
</evidence>
<reference evidence="11" key="1">
    <citation type="journal article" date="2014" name="Insect Biochem. Mol. Biol.">
        <title>An insight into the sialome of the frog biting fly, Corethrella appendiculata.</title>
        <authorList>
            <person name="Ribeiro J.M.C."/>
            <person name="Chagas A.C."/>
            <person name="Pham V.M."/>
            <person name="Lounibos L.P."/>
            <person name="Calvo E."/>
        </authorList>
    </citation>
    <scope>NUCLEOTIDE SEQUENCE</scope>
    <source>
        <tissue evidence="11">Salivary glands</tissue>
    </source>
</reference>
<dbReference type="InterPro" id="IPR012974">
    <property type="entry name" value="NOP58/56_N"/>
</dbReference>
<evidence type="ECO:0000256" key="8">
    <source>
        <dbReference type="ARBA" id="ARBA00082313"/>
    </source>
</evidence>
<dbReference type="GO" id="GO:0042254">
    <property type="term" value="P:ribosome biogenesis"/>
    <property type="evidence" value="ECO:0007669"/>
    <property type="project" value="UniProtKB-KW"/>
</dbReference>
<comment type="subunit">
    <text evidence="7">Core component of box C/D small nucleolar ribonucleoprotein (snoRNP) particles; the core proteins SNU13, NOP56, NOP58 and FBL or FBLL1 assemble stepwise onto the snoRNA. Interacts with NOLC1/Nopp140. Interacts with NOPCHAP1, NUFIP1, RUVBL1 and RUVBL2; NOPCHAP1 bridges the association of NOP58 with RUVBL1:RUVBL2 and NUFIP1. Interacts with PIH1D1. Part of the small subunit (SSU) processome, composed of more than 70 proteins and the RNA chaperone small nucleolar RNA (snoRNA) U3.</text>
</comment>
<comment type="function">
    <text evidence="6">Required for the biogenesis of box C/D snoRNAs such as U3, U8 and U14 snoRNAs. Part of the small subunit (SSU) processome, first precursor of the small eukaryotic ribosomal subunit. During the assembly of the SSU processome in the nucleolus, many ribosome biogenesis factors, an RNA chaperone and ribosomal proteins associate with the nascent pre-rRNA and work in concert to generate RNA folding, modifications, rearrangements and cleavage as well as targeted degradation of pre-ribosomal RNA by the RNA exosome. Core component of box C/D small nucleolar ribonucleoprotein (snoRNP) complexes that function in methylation of multiple sites on ribosomal RNAs (rRNAs) and messenger RNAs (mRNAs).</text>
</comment>
<dbReference type="Gene3D" id="1.10.287.4070">
    <property type="match status" value="1"/>
</dbReference>
<protein>
    <recommendedName>
        <fullName evidence="3">Nucleolar protein 58</fullName>
    </recommendedName>
    <alternativeName>
        <fullName evidence="8">Nucleolar protein 5</fullName>
    </alternativeName>
</protein>
<organism evidence="11">
    <name type="scientific">Corethrella appendiculata</name>
    <dbReference type="NCBI Taxonomy" id="1370023"/>
    <lineage>
        <taxon>Eukaryota</taxon>
        <taxon>Metazoa</taxon>
        <taxon>Ecdysozoa</taxon>
        <taxon>Arthropoda</taxon>
        <taxon>Hexapoda</taxon>
        <taxon>Insecta</taxon>
        <taxon>Pterygota</taxon>
        <taxon>Neoptera</taxon>
        <taxon>Endopterygota</taxon>
        <taxon>Diptera</taxon>
        <taxon>Nematocera</taxon>
        <taxon>Culicoidea</taxon>
        <taxon>Chaoboridae</taxon>
        <taxon>Corethrella</taxon>
    </lineage>
</organism>
<sequence length="556" mass="62722">MFVLYETPMGYAIFKLLDENKLKEVDNLYLEFETPEKANKIVKLKHFEKFDDTTQALSAATAAVEGKLSKTLKKTLKNLVDDEVQNKLLVADAKLGNAIKEKLSLQCISNSSVQELMRCIRSQSENLLTGLKKEMTAMALGLAHSLSRYKLKYSPDKIDTMIVQAQCLLDDLDKELNNYIMRAREWYGWHFPELGKILTDNIAFIRTIKLVGTRDNMAATDLSDILADEVEQKVKEAAEISMGTEISEEDIINIQNLCDEILSINEYRTHLYDYLKTRMMAMAPNLTVLVGETIGARLIAHSGSLVNLAKHPASTLQILGAEKALFRALKTKKDTPKYGIIFHASMVGSASTKNKGRISRSLAAKASLATRVDAFGEDASVELGIEHRAKLEQRLRLLEEGNLHRLSGTGKAKAKLEKYHSKSEVKVWKAPEDSTLPTPKKRKHSESDVKPKLIEEIEVKQEYEEGESSTTVTKKKKKKKNKESADESVLDVSIKSEPMEEEVKSEKKKKKKHSNIEEPPKEDVEVKEEPEDEDDSVPKSEKKKKKKKKVKEESDD</sequence>
<feature type="compositionally biased region" description="Basic and acidic residues" evidence="9">
    <location>
        <begin position="422"/>
        <end position="432"/>
    </location>
</feature>
<dbReference type="AlphaFoldDB" id="U5EYK2"/>
<evidence type="ECO:0000256" key="2">
    <source>
        <dbReference type="ARBA" id="ARBA00009211"/>
    </source>
</evidence>
<dbReference type="PANTHER" id="PTHR10894">
    <property type="entry name" value="NUCLEOLAR PROTEIN 5 NUCLEOLAR PROTEIN NOP5 NOP58"/>
    <property type="match status" value="1"/>
</dbReference>
<dbReference type="InterPro" id="IPR045056">
    <property type="entry name" value="Nop56/Nop58"/>
</dbReference>
<dbReference type="SMART" id="SM00931">
    <property type="entry name" value="NOSIC"/>
    <property type="match status" value="1"/>
</dbReference>
<evidence type="ECO:0000256" key="6">
    <source>
        <dbReference type="ARBA" id="ARBA00060303"/>
    </source>
</evidence>
<comment type="similarity">
    <text evidence="2">Belongs to the NOP5/NOP56 family.</text>
</comment>
<feature type="compositionally biased region" description="Acidic residues" evidence="9">
    <location>
        <begin position="525"/>
        <end position="535"/>
    </location>
</feature>
<proteinExistence type="evidence at transcript level"/>
<dbReference type="SUPFAM" id="SSF89124">
    <property type="entry name" value="Nop domain"/>
    <property type="match status" value="1"/>
</dbReference>
<dbReference type="Pfam" id="PF01798">
    <property type="entry name" value="Nop"/>
    <property type="match status" value="1"/>
</dbReference>
<dbReference type="FunFam" id="1.10.287.4070:FF:000001">
    <property type="entry name" value="Probable Nucleolar protein 58"/>
    <property type="match status" value="1"/>
</dbReference>
<evidence type="ECO:0000256" key="9">
    <source>
        <dbReference type="SAM" id="MobiDB-lite"/>
    </source>
</evidence>
<dbReference type="PANTHER" id="PTHR10894:SF1">
    <property type="entry name" value="NUCLEOLAR PROTEIN 58"/>
    <property type="match status" value="1"/>
</dbReference>
<dbReference type="InterPro" id="IPR042239">
    <property type="entry name" value="Nop_C"/>
</dbReference>
<name>U5EYK2_9DIPT</name>
<feature type="domain" description="Nop" evidence="10">
    <location>
        <begin position="282"/>
        <end position="400"/>
    </location>
</feature>
<dbReference type="InterPro" id="IPR036070">
    <property type="entry name" value="Nop_dom_sf"/>
</dbReference>
<dbReference type="InterPro" id="IPR002687">
    <property type="entry name" value="Nop_dom"/>
</dbReference>
<dbReference type="Gene3D" id="1.10.246.90">
    <property type="entry name" value="Nop domain"/>
    <property type="match status" value="1"/>
</dbReference>
<dbReference type="GO" id="GO:0031428">
    <property type="term" value="C:box C/D methylation guide snoRNP complex"/>
    <property type="evidence" value="ECO:0007669"/>
    <property type="project" value="InterPro"/>
</dbReference>
<evidence type="ECO:0000256" key="7">
    <source>
        <dbReference type="ARBA" id="ARBA00063404"/>
    </source>
</evidence>
<evidence type="ECO:0000313" key="11">
    <source>
        <dbReference type="EMBL" id="JAB59567.1"/>
    </source>
</evidence>
<evidence type="ECO:0000256" key="4">
    <source>
        <dbReference type="ARBA" id="ARBA00022517"/>
    </source>
</evidence>
<dbReference type="InterPro" id="IPR012976">
    <property type="entry name" value="NOSIC"/>
</dbReference>
<dbReference type="GO" id="GO:0030515">
    <property type="term" value="F:snoRNA binding"/>
    <property type="evidence" value="ECO:0007669"/>
    <property type="project" value="InterPro"/>
</dbReference>
<keyword evidence="5" id="KW-0539">Nucleus</keyword>
<dbReference type="Pfam" id="PF08156">
    <property type="entry name" value="NOP5NT"/>
    <property type="match status" value="1"/>
</dbReference>
<dbReference type="GO" id="GO:0032040">
    <property type="term" value="C:small-subunit processome"/>
    <property type="evidence" value="ECO:0007669"/>
    <property type="project" value="InterPro"/>
</dbReference>
<evidence type="ECO:0000259" key="10">
    <source>
        <dbReference type="PROSITE" id="PS51358"/>
    </source>
</evidence>
<dbReference type="EMBL" id="GANO01000304">
    <property type="protein sequence ID" value="JAB59567.1"/>
    <property type="molecule type" value="mRNA"/>
</dbReference>
<evidence type="ECO:0000256" key="3">
    <source>
        <dbReference type="ARBA" id="ARBA00020379"/>
    </source>
</evidence>
<feature type="region of interest" description="Disordered" evidence="9">
    <location>
        <begin position="462"/>
        <end position="556"/>
    </location>
</feature>
<keyword evidence="4" id="KW-0690">Ribosome biogenesis</keyword>
<feature type="region of interest" description="Disordered" evidence="9">
    <location>
        <begin position="422"/>
        <end position="449"/>
    </location>
</feature>
<feature type="compositionally biased region" description="Basic and acidic residues" evidence="9">
    <location>
        <begin position="514"/>
        <end position="524"/>
    </location>
</feature>
<accession>U5EYK2</accession>